<evidence type="ECO:0000259" key="9">
    <source>
        <dbReference type="PROSITE" id="PS51352"/>
    </source>
</evidence>
<dbReference type="NCBIfam" id="TIGR01068">
    <property type="entry name" value="thioredoxin"/>
    <property type="match status" value="1"/>
</dbReference>
<dbReference type="PROSITE" id="PS51352">
    <property type="entry name" value="THIOREDOXIN_2"/>
    <property type="match status" value="1"/>
</dbReference>
<dbReference type="SUPFAM" id="SSF52833">
    <property type="entry name" value="Thioredoxin-like"/>
    <property type="match status" value="1"/>
</dbReference>
<gene>
    <name evidence="10" type="primary">trxA</name>
    <name evidence="10" type="ORF">ACFFGS_06570</name>
</gene>
<comment type="similarity">
    <text evidence="1 8">Belongs to the thioredoxin family.</text>
</comment>
<dbReference type="EMBL" id="JBHLUK010000060">
    <property type="protein sequence ID" value="MFC0423784.1"/>
    <property type="molecule type" value="Genomic_DNA"/>
</dbReference>
<keyword evidence="4" id="KW-0249">Electron transport</keyword>
<keyword evidence="11" id="KW-1185">Reference proteome</keyword>
<dbReference type="InterPro" id="IPR036249">
    <property type="entry name" value="Thioredoxin-like_sf"/>
</dbReference>
<evidence type="ECO:0000256" key="7">
    <source>
        <dbReference type="NCBIfam" id="TIGR01068"/>
    </source>
</evidence>
<evidence type="ECO:0000256" key="8">
    <source>
        <dbReference type="PIRNR" id="PIRNR000077"/>
    </source>
</evidence>
<dbReference type="Proteomes" id="UP001589855">
    <property type="component" value="Unassembled WGS sequence"/>
</dbReference>
<keyword evidence="6" id="KW-0676">Redox-active center</keyword>
<feature type="domain" description="Thioredoxin" evidence="9">
    <location>
        <begin position="12"/>
        <end position="118"/>
    </location>
</feature>
<dbReference type="PROSITE" id="PS00194">
    <property type="entry name" value="THIOREDOXIN_1"/>
    <property type="match status" value="1"/>
</dbReference>
<evidence type="ECO:0000256" key="2">
    <source>
        <dbReference type="ARBA" id="ARBA00020570"/>
    </source>
</evidence>
<evidence type="ECO:0000256" key="6">
    <source>
        <dbReference type="ARBA" id="ARBA00023284"/>
    </source>
</evidence>
<keyword evidence="3" id="KW-0813">Transport</keyword>
<dbReference type="RefSeq" id="WP_371852250.1">
    <property type="nucleotide sequence ID" value="NZ_BAABRM010000022.1"/>
</dbReference>
<dbReference type="InterPro" id="IPR005746">
    <property type="entry name" value="Thioredoxin"/>
</dbReference>
<evidence type="ECO:0000256" key="3">
    <source>
        <dbReference type="ARBA" id="ARBA00022448"/>
    </source>
</evidence>
<dbReference type="Pfam" id="PF00085">
    <property type="entry name" value="Thioredoxin"/>
    <property type="match status" value="1"/>
</dbReference>
<dbReference type="CDD" id="cd02947">
    <property type="entry name" value="TRX_family"/>
    <property type="match status" value="1"/>
</dbReference>
<evidence type="ECO:0000256" key="4">
    <source>
        <dbReference type="ARBA" id="ARBA00022982"/>
    </source>
</evidence>
<dbReference type="InterPro" id="IPR013766">
    <property type="entry name" value="Thioredoxin_domain"/>
</dbReference>
<accession>A0ABV6K3X3</accession>
<name>A0ABV6K3X3_9LACO</name>
<dbReference type="InterPro" id="IPR017937">
    <property type="entry name" value="Thioredoxin_CS"/>
</dbReference>
<dbReference type="PANTHER" id="PTHR45663:SF11">
    <property type="entry name" value="GEO12009P1"/>
    <property type="match status" value="1"/>
</dbReference>
<protein>
    <recommendedName>
        <fullName evidence="2 7">Thioredoxin</fullName>
    </recommendedName>
</protein>
<evidence type="ECO:0000313" key="11">
    <source>
        <dbReference type="Proteomes" id="UP001589855"/>
    </source>
</evidence>
<organism evidence="10 11">
    <name type="scientific">Lactiplantibacillus plajomi</name>
    <dbReference type="NCBI Taxonomy" id="1457217"/>
    <lineage>
        <taxon>Bacteria</taxon>
        <taxon>Bacillati</taxon>
        <taxon>Bacillota</taxon>
        <taxon>Bacilli</taxon>
        <taxon>Lactobacillales</taxon>
        <taxon>Lactobacillaceae</taxon>
        <taxon>Lactiplantibacillus</taxon>
    </lineage>
</organism>
<evidence type="ECO:0000256" key="1">
    <source>
        <dbReference type="ARBA" id="ARBA00008987"/>
    </source>
</evidence>
<evidence type="ECO:0000256" key="5">
    <source>
        <dbReference type="ARBA" id="ARBA00023157"/>
    </source>
</evidence>
<dbReference type="PRINTS" id="PR00421">
    <property type="entry name" value="THIOREDOXIN"/>
</dbReference>
<comment type="caution">
    <text evidence="10">The sequence shown here is derived from an EMBL/GenBank/DDBJ whole genome shotgun (WGS) entry which is preliminary data.</text>
</comment>
<dbReference type="PIRSF" id="PIRSF000077">
    <property type="entry name" value="Thioredoxin"/>
    <property type="match status" value="1"/>
</dbReference>
<reference evidence="10 11" key="1">
    <citation type="submission" date="2024-09" db="EMBL/GenBank/DDBJ databases">
        <authorList>
            <person name="Sun Q."/>
            <person name="Mori K."/>
        </authorList>
    </citation>
    <scope>NUCLEOTIDE SEQUENCE [LARGE SCALE GENOMIC DNA]</scope>
    <source>
        <strain evidence="10 11">TBRC 4575</strain>
    </source>
</reference>
<dbReference type="Gene3D" id="3.40.30.10">
    <property type="entry name" value="Glutaredoxin"/>
    <property type="match status" value="1"/>
</dbReference>
<keyword evidence="5" id="KW-1015">Disulfide bond</keyword>
<sequence>MKRNLNRIEAVRIMIEPVNETTFDTVAAGQALTVVDFWADWCGPCKMQTPVLEALDEAYDGQIKFASLDVDQYQAVAERFEIMSIPALVIFKNGQPAEKVVGFHPQAALKKYLNQKLAEVTATE</sequence>
<evidence type="ECO:0000313" key="10">
    <source>
        <dbReference type="EMBL" id="MFC0423784.1"/>
    </source>
</evidence>
<dbReference type="PANTHER" id="PTHR45663">
    <property type="entry name" value="GEO12009P1"/>
    <property type="match status" value="1"/>
</dbReference>
<proteinExistence type="inferred from homology"/>